<proteinExistence type="predicted"/>
<evidence type="ECO:0000313" key="3">
    <source>
        <dbReference type="Proteomes" id="UP001172457"/>
    </source>
</evidence>
<sequence>MAFIFSLNQSPDGDIIECVLTHLQPAFDRPELKAIVPLDPLEPSDELKKEEIESELRHIWNSKGASCPNGTIPITGTSKYDILRSKSISKFGKKFSTQNRQNSTNDGHKHARVYVEGDEYYGAKATFNVWEINVKKQHKNKNDATMMMSSS</sequence>
<dbReference type="Pfam" id="PF14365">
    <property type="entry name" value="Neprosin_AP"/>
    <property type="match status" value="1"/>
</dbReference>
<dbReference type="PANTHER" id="PTHR31589">
    <property type="entry name" value="PROTEIN, PUTATIVE (DUF239)-RELATED-RELATED"/>
    <property type="match status" value="1"/>
</dbReference>
<dbReference type="AlphaFoldDB" id="A0AA38S486"/>
<name>A0AA38S486_9ASTR</name>
<dbReference type="InterPro" id="IPR025521">
    <property type="entry name" value="Neprosin_propep"/>
</dbReference>
<dbReference type="PANTHER" id="PTHR31589:SF253">
    <property type="entry name" value="NEPROSIN"/>
    <property type="match status" value="1"/>
</dbReference>
<feature type="domain" description="Neprosin activation peptide" evidence="1">
    <location>
        <begin position="9"/>
        <end position="114"/>
    </location>
</feature>
<gene>
    <name evidence="2" type="ORF">OSB04_un001498</name>
</gene>
<reference evidence="2" key="1">
    <citation type="submission" date="2023-03" db="EMBL/GenBank/DDBJ databases">
        <title>Chromosome-scale reference genome and RAD-based genetic map of yellow starthistle (Centaurea solstitialis) reveal putative structural variation and QTLs associated with invader traits.</title>
        <authorList>
            <person name="Reatini B."/>
            <person name="Cang F.A."/>
            <person name="Jiang Q."/>
            <person name="Mckibben M.T.W."/>
            <person name="Barker M.S."/>
            <person name="Rieseberg L.H."/>
            <person name="Dlugosch K.M."/>
        </authorList>
    </citation>
    <scope>NUCLEOTIDE SEQUENCE</scope>
    <source>
        <strain evidence="2">CAN-66</strain>
        <tissue evidence="2">Leaf</tissue>
    </source>
</reference>
<keyword evidence="3" id="KW-1185">Reference proteome</keyword>
<comment type="caution">
    <text evidence="2">The sequence shown here is derived from an EMBL/GenBank/DDBJ whole genome shotgun (WGS) entry which is preliminary data.</text>
</comment>
<evidence type="ECO:0000259" key="1">
    <source>
        <dbReference type="Pfam" id="PF14365"/>
    </source>
</evidence>
<evidence type="ECO:0000313" key="2">
    <source>
        <dbReference type="EMBL" id="KAJ9535389.1"/>
    </source>
</evidence>
<protein>
    <recommendedName>
        <fullName evidence="1">Neprosin activation peptide domain-containing protein</fullName>
    </recommendedName>
</protein>
<dbReference type="EMBL" id="JARYMX010000279">
    <property type="protein sequence ID" value="KAJ9535389.1"/>
    <property type="molecule type" value="Genomic_DNA"/>
</dbReference>
<dbReference type="InterPro" id="IPR053168">
    <property type="entry name" value="Glutamic_endopeptidase"/>
</dbReference>
<accession>A0AA38S486</accession>
<dbReference type="Proteomes" id="UP001172457">
    <property type="component" value="Unassembled WGS sequence"/>
</dbReference>
<organism evidence="2 3">
    <name type="scientific">Centaurea solstitialis</name>
    <name type="common">yellow star-thistle</name>
    <dbReference type="NCBI Taxonomy" id="347529"/>
    <lineage>
        <taxon>Eukaryota</taxon>
        <taxon>Viridiplantae</taxon>
        <taxon>Streptophyta</taxon>
        <taxon>Embryophyta</taxon>
        <taxon>Tracheophyta</taxon>
        <taxon>Spermatophyta</taxon>
        <taxon>Magnoliopsida</taxon>
        <taxon>eudicotyledons</taxon>
        <taxon>Gunneridae</taxon>
        <taxon>Pentapetalae</taxon>
        <taxon>asterids</taxon>
        <taxon>campanulids</taxon>
        <taxon>Asterales</taxon>
        <taxon>Asteraceae</taxon>
        <taxon>Carduoideae</taxon>
        <taxon>Cardueae</taxon>
        <taxon>Centaureinae</taxon>
        <taxon>Centaurea</taxon>
    </lineage>
</organism>